<evidence type="ECO:0000256" key="3">
    <source>
        <dbReference type="ARBA" id="ARBA00022827"/>
    </source>
</evidence>
<evidence type="ECO:0000313" key="7">
    <source>
        <dbReference type="Proteomes" id="UP001243420"/>
    </source>
</evidence>
<dbReference type="InterPro" id="IPR012951">
    <property type="entry name" value="BBE"/>
</dbReference>
<dbReference type="InterPro" id="IPR050416">
    <property type="entry name" value="FAD-linked_Oxidoreductase"/>
</dbReference>
<gene>
    <name evidence="6" type="ORF">P8627_12915</name>
</gene>
<sequence length="191" mass="20899">MAEGENAMAELRGLGSPIADVISPHPFTGWQAAFDPLLAPGARNYWKSHDFRELDDAAIDAILDAVADLPDPACEIFIAHVGGAMARVAHDATAFPQRDAHFTMNVHTRWTDPGLDDSCISWARDLYERVGPFAAASVYVNFVPGDDPGRLAEAYGGNMERLRLVKARYDPENRFLVNHNIEPATEPVAAE</sequence>
<reference evidence="6 7" key="1">
    <citation type="submission" date="2023-04" db="EMBL/GenBank/DDBJ databases">
        <title>Jannaschia ovalis sp. nov., a marine bacterium isolated from sea tidal flat.</title>
        <authorList>
            <person name="Kwon D.Y."/>
            <person name="Kim J.-J."/>
        </authorList>
    </citation>
    <scope>NUCLEOTIDE SEQUENCE [LARGE SCALE GENOMIC DNA]</scope>
    <source>
        <strain evidence="6 7">GRR-S6-38</strain>
    </source>
</reference>
<organism evidence="6 7">
    <name type="scientific">Jannaschia ovalis</name>
    <dbReference type="NCBI Taxonomy" id="3038773"/>
    <lineage>
        <taxon>Bacteria</taxon>
        <taxon>Pseudomonadati</taxon>
        <taxon>Pseudomonadota</taxon>
        <taxon>Alphaproteobacteria</taxon>
        <taxon>Rhodobacterales</taxon>
        <taxon>Roseobacteraceae</taxon>
        <taxon>Jannaschia</taxon>
    </lineage>
</organism>
<evidence type="ECO:0000313" key="6">
    <source>
        <dbReference type="EMBL" id="WGH77927.1"/>
    </source>
</evidence>
<keyword evidence="2" id="KW-0285">Flavoprotein</keyword>
<evidence type="ECO:0000256" key="2">
    <source>
        <dbReference type="ARBA" id="ARBA00022630"/>
    </source>
</evidence>
<protein>
    <submittedName>
        <fullName evidence="6">BBE domain-containing protein</fullName>
    </submittedName>
</protein>
<keyword evidence="3" id="KW-0274">FAD</keyword>
<accession>A0ABY8LBD5</accession>
<dbReference type="RefSeq" id="WP_279964548.1">
    <property type="nucleotide sequence ID" value="NZ_CP122537.1"/>
</dbReference>
<dbReference type="EMBL" id="CP122537">
    <property type="protein sequence ID" value="WGH77927.1"/>
    <property type="molecule type" value="Genomic_DNA"/>
</dbReference>
<dbReference type="PANTHER" id="PTHR42973">
    <property type="entry name" value="BINDING OXIDOREDUCTASE, PUTATIVE (AFU_ORTHOLOGUE AFUA_1G17690)-RELATED"/>
    <property type="match status" value="1"/>
</dbReference>
<evidence type="ECO:0000259" key="5">
    <source>
        <dbReference type="Pfam" id="PF08031"/>
    </source>
</evidence>
<proteinExistence type="predicted"/>
<keyword evidence="4" id="KW-0560">Oxidoreductase</keyword>
<dbReference type="PANTHER" id="PTHR42973:SF39">
    <property type="entry name" value="FAD-BINDING PCMH-TYPE DOMAIN-CONTAINING PROTEIN"/>
    <property type="match status" value="1"/>
</dbReference>
<name>A0ABY8LBD5_9RHOB</name>
<keyword evidence="7" id="KW-1185">Reference proteome</keyword>
<dbReference type="Pfam" id="PF08031">
    <property type="entry name" value="BBE"/>
    <property type="match status" value="1"/>
</dbReference>
<comment type="cofactor">
    <cofactor evidence="1">
        <name>FAD</name>
        <dbReference type="ChEBI" id="CHEBI:57692"/>
    </cofactor>
</comment>
<feature type="domain" description="Berberine/berberine-like" evidence="5">
    <location>
        <begin position="138"/>
        <end position="182"/>
    </location>
</feature>
<evidence type="ECO:0000256" key="4">
    <source>
        <dbReference type="ARBA" id="ARBA00023002"/>
    </source>
</evidence>
<dbReference type="Gene3D" id="3.40.462.20">
    <property type="match status" value="1"/>
</dbReference>
<evidence type="ECO:0000256" key="1">
    <source>
        <dbReference type="ARBA" id="ARBA00001974"/>
    </source>
</evidence>
<dbReference type="Proteomes" id="UP001243420">
    <property type="component" value="Chromosome"/>
</dbReference>